<sequence length="109" mass="11275">MMFDLRVFVLAALVASPAGFLAANGELSTDEALTRLLVVMVGATAAALVVRTLWPLLAGPGPELLDAAADDLPPLGTAAETSTEPDLLDDLFGFEEPLEDLGPVSPLSE</sequence>
<dbReference type="EMBL" id="JACCBF010000001">
    <property type="protein sequence ID" value="NYD31480.1"/>
    <property type="molecule type" value="Genomic_DNA"/>
</dbReference>
<dbReference type="RefSeq" id="WP_179727753.1">
    <property type="nucleotide sequence ID" value="NZ_BAABEF010000001.1"/>
</dbReference>
<keyword evidence="1" id="KW-1133">Transmembrane helix</keyword>
<protein>
    <submittedName>
        <fullName evidence="3">Uncharacterized protein</fullName>
    </submittedName>
</protein>
<evidence type="ECO:0000313" key="3">
    <source>
        <dbReference type="EMBL" id="NYD31480.1"/>
    </source>
</evidence>
<evidence type="ECO:0000313" key="4">
    <source>
        <dbReference type="Proteomes" id="UP000582231"/>
    </source>
</evidence>
<dbReference type="AlphaFoldDB" id="A0A852RRJ0"/>
<feature type="transmembrane region" description="Helical" evidence="1">
    <location>
        <begin position="32"/>
        <end position="54"/>
    </location>
</feature>
<proteinExistence type="predicted"/>
<feature type="chain" id="PRO_5032353853" evidence="2">
    <location>
        <begin position="23"/>
        <end position="109"/>
    </location>
</feature>
<reference evidence="3 4" key="1">
    <citation type="submission" date="2020-07" db="EMBL/GenBank/DDBJ databases">
        <title>Sequencing the genomes of 1000 actinobacteria strains.</title>
        <authorList>
            <person name="Klenk H.-P."/>
        </authorList>
    </citation>
    <scope>NUCLEOTIDE SEQUENCE [LARGE SCALE GENOMIC DNA]</scope>
    <source>
        <strain evidence="3 4">DSM 19082</strain>
    </source>
</reference>
<keyword evidence="1" id="KW-0472">Membrane</keyword>
<comment type="caution">
    <text evidence="3">The sequence shown here is derived from an EMBL/GenBank/DDBJ whole genome shotgun (WGS) entry which is preliminary data.</text>
</comment>
<gene>
    <name evidence="3" type="ORF">BJ958_003026</name>
</gene>
<accession>A0A852RRJ0</accession>
<evidence type="ECO:0000256" key="1">
    <source>
        <dbReference type="SAM" id="Phobius"/>
    </source>
</evidence>
<keyword evidence="4" id="KW-1185">Reference proteome</keyword>
<keyword evidence="2" id="KW-0732">Signal</keyword>
<organism evidence="3 4">
    <name type="scientific">Nocardioides kongjuensis</name>
    <dbReference type="NCBI Taxonomy" id="349522"/>
    <lineage>
        <taxon>Bacteria</taxon>
        <taxon>Bacillati</taxon>
        <taxon>Actinomycetota</taxon>
        <taxon>Actinomycetes</taxon>
        <taxon>Propionibacteriales</taxon>
        <taxon>Nocardioidaceae</taxon>
        <taxon>Nocardioides</taxon>
    </lineage>
</organism>
<keyword evidence="1" id="KW-0812">Transmembrane</keyword>
<dbReference type="Proteomes" id="UP000582231">
    <property type="component" value="Unassembled WGS sequence"/>
</dbReference>
<evidence type="ECO:0000256" key="2">
    <source>
        <dbReference type="SAM" id="SignalP"/>
    </source>
</evidence>
<feature type="signal peptide" evidence="2">
    <location>
        <begin position="1"/>
        <end position="22"/>
    </location>
</feature>
<name>A0A852RRJ0_9ACTN</name>